<evidence type="ECO:0000256" key="1">
    <source>
        <dbReference type="SAM" id="MobiDB-lite"/>
    </source>
</evidence>
<dbReference type="InterPro" id="IPR041664">
    <property type="entry name" value="AAA_16"/>
</dbReference>
<dbReference type="Gene3D" id="1.10.10.10">
    <property type="entry name" value="Winged helix-like DNA-binding domain superfamily/Winged helix DNA-binding domain"/>
    <property type="match status" value="1"/>
</dbReference>
<dbReference type="Proteomes" id="UP001206483">
    <property type="component" value="Unassembled WGS sequence"/>
</dbReference>
<feature type="domain" description="HTH luxR-type" evidence="2">
    <location>
        <begin position="970"/>
        <end position="1035"/>
    </location>
</feature>
<reference evidence="3 4" key="1">
    <citation type="submission" date="2022-06" db="EMBL/GenBank/DDBJ databases">
        <title>Sequencing the genomes of 1000 actinobacteria strains.</title>
        <authorList>
            <person name="Klenk H.-P."/>
        </authorList>
    </citation>
    <scope>NUCLEOTIDE SEQUENCE [LARGE SCALE GENOMIC DNA]</scope>
    <source>
        <strain evidence="3 4">DSM 41656</strain>
    </source>
</reference>
<name>A0ABT1IWT8_9ACTN</name>
<organism evidence="3 4">
    <name type="scientific">Kitasatospora paracochleata</name>
    <dbReference type="NCBI Taxonomy" id="58354"/>
    <lineage>
        <taxon>Bacteria</taxon>
        <taxon>Bacillati</taxon>
        <taxon>Actinomycetota</taxon>
        <taxon>Actinomycetes</taxon>
        <taxon>Kitasatosporales</taxon>
        <taxon>Streptomycetaceae</taxon>
        <taxon>Kitasatospora</taxon>
    </lineage>
</organism>
<feature type="region of interest" description="Disordered" evidence="1">
    <location>
        <begin position="279"/>
        <end position="303"/>
    </location>
</feature>
<dbReference type="SUPFAM" id="SSF46894">
    <property type="entry name" value="C-terminal effector domain of the bipartite response regulators"/>
    <property type="match status" value="1"/>
</dbReference>
<dbReference type="Pfam" id="PF00196">
    <property type="entry name" value="GerE"/>
    <property type="match status" value="1"/>
</dbReference>
<dbReference type="PANTHER" id="PTHR47691">
    <property type="entry name" value="REGULATOR-RELATED"/>
    <property type="match status" value="1"/>
</dbReference>
<dbReference type="RefSeq" id="WP_253796473.1">
    <property type="nucleotide sequence ID" value="NZ_BAAAUB010000025.1"/>
</dbReference>
<evidence type="ECO:0000313" key="4">
    <source>
        <dbReference type="Proteomes" id="UP001206483"/>
    </source>
</evidence>
<dbReference type="SMART" id="SM00421">
    <property type="entry name" value="HTH_LUXR"/>
    <property type="match status" value="1"/>
</dbReference>
<dbReference type="InterPro" id="IPR000792">
    <property type="entry name" value="Tscrpt_reg_LuxR_C"/>
</dbReference>
<feature type="compositionally biased region" description="Basic and acidic residues" evidence="1">
    <location>
        <begin position="22"/>
        <end position="39"/>
    </location>
</feature>
<dbReference type="InterPro" id="IPR036388">
    <property type="entry name" value="WH-like_DNA-bd_sf"/>
</dbReference>
<evidence type="ECO:0000259" key="2">
    <source>
        <dbReference type="PROSITE" id="PS50043"/>
    </source>
</evidence>
<evidence type="ECO:0000313" key="3">
    <source>
        <dbReference type="EMBL" id="MCP2309419.1"/>
    </source>
</evidence>
<sequence length="1041" mass="110441">MPDIHDLDPSFGPLPGAPGSGDRSDTQLPDRRNTFDQEQGHGQQRRWPLDAWRGASKEQPARCDSPAHLAWPTRHRASNTPPAPHRFDPPPVGRTAEIAQLERAVHLLRSGHGTVLEIAGDPGLGKTSLLSVLAGLVAGSGIRLARGHAIRGSAGPGQVFRDAWGDHPALNRRDLDDDRFLRSARELVLDWTAGAGGALLLDDVQWSDPGSVELVRRLIRHPVPGPFLLALAHRPRQTSPILLEALDDGVRSGTVTRIPMAPLGPDAVRELLARWSADGVPARPGAPGSGGDHEDHLDRLQNAAGGNPRNLRILLAADWDPSLSPLRGDDPGVLLREAAALTAEFEAVSPDARAVLGAAAVLGAPFRPEDVPPVCGLDPDRAFAALGELTRADLVRLRGEGRTFGFRDSVLEQVAHEHVDILERSTAHRRALNLLTEQGSTAAQQARHAVHLLGTDSAAATPVLARAAAEVLAHQPATAAGWLRLALDHTPRGRPGDETRSELEVLRSRALIGAGRLDEARTLIHEVLCRIQELPWQVAVRAFGAAADVERLLCRHEEAEAIAAAALHRLPVSGDGDAPPLEAAAMIYEYALVQSMRGDHVRARAMLRPALDTNLESAHPTRVAIRCLAASQDAYLGDVVAAVPAVRQCVAITNALPDPQAGRSPEMFLTLATAEFYLERLDAAARHFRRFLKIPGAPAQQHLASYQLVGLAAVELCGGRLAEAARWATDAERSATAIGSQEMAGLARTVRAAALVWSGGRRDAGEALALAESALVDIASRDSWWCRSTIGLAAQVRLVAGDADGALRTMLDGAGGEDVALLQPALEPSLRALMAAAALSCGDTTSARRWTAQAEAAAKRLGLPGQAAWAVRARAALHLTDGRPDLASALFEQAAKGFHRAGMPIQRAWTLVSGAEAAAASQGQDVALDWLDSAAAVADALGALRVREEATRVRAELATGGSDRDPTQPQAGPMAMLSEREREIAALAATGLRSREIAQRLFLSPRTVDAHLGRVYRRLGLSSRTELARVIGGQIGAGTAG</sequence>
<dbReference type="SUPFAM" id="SSF52540">
    <property type="entry name" value="P-loop containing nucleoside triphosphate hydrolases"/>
    <property type="match status" value="1"/>
</dbReference>
<dbReference type="PROSITE" id="PS50043">
    <property type="entry name" value="HTH_LUXR_2"/>
    <property type="match status" value="1"/>
</dbReference>
<dbReference type="CDD" id="cd06170">
    <property type="entry name" value="LuxR_C_like"/>
    <property type="match status" value="1"/>
</dbReference>
<keyword evidence="4" id="KW-1185">Reference proteome</keyword>
<dbReference type="Gene3D" id="1.25.40.10">
    <property type="entry name" value="Tetratricopeptide repeat domain"/>
    <property type="match status" value="1"/>
</dbReference>
<dbReference type="GO" id="GO:0003677">
    <property type="term" value="F:DNA binding"/>
    <property type="evidence" value="ECO:0007669"/>
    <property type="project" value="UniProtKB-KW"/>
</dbReference>
<keyword evidence="3" id="KW-0238">DNA-binding</keyword>
<dbReference type="PRINTS" id="PR00038">
    <property type="entry name" value="HTHLUXR"/>
</dbReference>
<dbReference type="InterPro" id="IPR016032">
    <property type="entry name" value="Sig_transdc_resp-reg_C-effctor"/>
</dbReference>
<dbReference type="InterPro" id="IPR027417">
    <property type="entry name" value="P-loop_NTPase"/>
</dbReference>
<dbReference type="PANTHER" id="PTHR47691:SF3">
    <property type="entry name" value="HTH-TYPE TRANSCRIPTIONAL REGULATOR RV0890C-RELATED"/>
    <property type="match status" value="1"/>
</dbReference>
<dbReference type="EMBL" id="JAMZDX010000002">
    <property type="protein sequence ID" value="MCP2309419.1"/>
    <property type="molecule type" value="Genomic_DNA"/>
</dbReference>
<feature type="region of interest" description="Disordered" evidence="1">
    <location>
        <begin position="1"/>
        <end position="89"/>
    </location>
</feature>
<dbReference type="Pfam" id="PF13191">
    <property type="entry name" value="AAA_16"/>
    <property type="match status" value="1"/>
</dbReference>
<comment type="caution">
    <text evidence="3">The sequence shown here is derived from an EMBL/GenBank/DDBJ whole genome shotgun (WGS) entry which is preliminary data.</text>
</comment>
<dbReference type="SUPFAM" id="SSF48452">
    <property type="entry name" value="TPR-like"/>
    <property type="match status" value="1"/>
</dbReference>
<accession>A0ABT1IWT8</accession>
<proteinExistence type="predicted"/>
<protein>
    <submittedName>
        <fullName evidence="3">DNA-binding CsgD family transcriptional regulator</fullName>
    </submittedName>
</protein>
<dbReference type="PROSITE" id="PS00622">
    <property type="entry name" value="HTH_LUXR_1"/>
    <property type="match status" value="1"/>
</dbReference>
<dbReference type="InterPro" id="IPR011990">
    <property type="entry name" value="TPR-like_helical_dom_sf"/>
</dbReference>
<gene>
    <name evidence="3" type="ORF">FHR36_002543</name>
</gene>